<organism evidence="12 13">
    <name type="scientific">Cyberlindnera jadinii (strain ATCC 18201 / CBS 1600 / BCRC 20928 / JCM 3617 / NBRC 0987 / NRRL Y-1542)</name>
    <name type="common">Torula yeast</name>
    <name type="synonym">Candida utilis</name>
    <dbReference type="NCBI Taxonomy" id="983966"/>
    <lineage>
        <taxon>Eukaryota</taxon>
        <taxon>Fungi</taxon>
        <taxon>Dikarya</taxon>
        <taxon>Ascomycota</taxon>
        <taxon>Saccharomycotina</taxon>
        <taxon>Saccharomycetes</taxon>
        <taxon>Phaffomycetales</taxon>
        <taxon>Phaffomycetaceae</taxon>
        <taxon>Cyberlindnera</taxon>
    </lineage>
</organism>
<name>A0A0H5C5A3_CYBJN</name>
<evidence type="ECO:0000256" key="1">
    <source>
        <dbReference type="ARBA" id="ARBA00004477"/>
    </source>
</evidence>
<evidence type="ECO:0000256" key="2">
    <source>
        <dbReference type="ARBA" id="ARBA00010120"/>
    </source>
</evidence>
<dbReference type="Proteomes" id="UP000038830">
    <property type="component" value="Unassembled WGS sequence"/>
</dbReference>
<accession>A0A0H5C5A3</accession>
<sequence length="64" mass="7245">MNVFRIAGDISHLASIFILIHQITITKSVQGISFKTQLLYSIVFITRYLGMCIPIVLPSSSRQY</sequence>
<evidence type="ECO:0000256" key="3">
    <source>
        <dbReference type="ARBA" id="ARBA00022448"/>
    </source>
</evidence>
<dbReference type="PANTHER" id="PTHR10585">
    <property type="entry name" value="ER LUMEN PROTEIN RETAINING RECEPTOR"/>
    <property type="match status" value="1"/>
</dbReference>
<evidence type="ECO:0000256" key="5">
    <source>
        <dbReference type="ARBA" id="ARBA00022824"/>
    </source>
</evidence>
<reference evidence="13" key="1">
    <citation type="journal article" date="2015" name="J. Biotechnol.">
        <title>The structure of the Cyberlindnera jadinii genome and its relation to Candida utilis analyzed by the occurrence of single nucleotide polymorphisms.</title>
        <authorList>
            <person name="Rupp O."/>
            <person name="Brinkrolf K."/>
            <person name="Buerth C."/>
            <person name="Kunigo M."/>
            <person name="Schneider J."/>
            <person name="Jaenicke S."/>
            <person name="Goesmann A."/>
            <person name="Puehler A."/>
            <person name="Jaeger K.-E."/>
            <person name="Ernst J.F."/>
        </authorList>
    </citation>
    <scope>NUCLEOTIDE SEQUENCE [LARGE SCALE GENOMIC DNA]</scope>
    <source>
        <strain evidence="13">ATCC 18201 / CBS 1600 / BCRC 20928 / JCM 3617 / NBRC 0987 / NRRL Y-1542</strain>
    </source>
</reference>
<dbReference type="InterPro" id="IPR000133">
    <property type="entry name" value="ER_ret_rcpt"/>
</dbReference>
<evidence type="ECO:0000256" key="11">
    <source>
        <dbReference type="SAM" id="Phobius"/>
    </source>
</evidence>
<keyword evidence="3" id="KW-0813">Transport</keyword>
<evidence type="ECO:0000256" key="9">
    <source>
        <dbReference type="ARBA" id="ARBA00023136"/>
    </source>
</evidence>
<keyword evidence="7" id="KW-0653">Protein transport</keyword>
<dbReference type="PROSITE" id="PS00951">
    <property type="entry name" value="ER_LUMEN_RECEPTOR_1"/>
    <property type="match status" value="1"/>
</dbReference>
<dbReference type="PRINTS" id="PR00660">
    <property type="entry name" value="ERLUMENR"/>
</dbReference>
<evidence type="ECO:0000256" key="7">
    <source>
        <dbReference type="ARBA" id="ARBA00022927"/>
    </source>
</evidence>
<keyword evidence="4 11" id="KW-0812">Transmembrane</keyword>
<dbReference type="AlphaFoldDB" id="A0A0H5C5A3"/>
<evidence type="ECO:0000256" key="8">
    <source>
        <dbReference type="ARBA" id="ARBA00022989"/>
    </source>
</evidence>
<dbReference type="Pfam" id="PF00810">
    <property type="entry name" value="ER_lumen_recept"/>
    <property type="match status" value="1"/>
</dbReference>
<comment type="subcellular location">
    <subcellularLocation>
        <location evidence="1">Endoplasmic reticulum membrane</location>
        <topology evidence="1">Multi-pass membrane protein</topology>
    </subcellularLocation>
</comment>
<feature type="transmembrane region" description="Helical" evidence="11">
    <location>
        <begin position="38"/>
        <end position="57"/>
    </location>
</feature>
<dbReference type="GO" id="GO:0015031">
    <property type="term" value="P:protein transport"/>
    <property type="evidence" value="ECO:0007669"/>
    <property type="project" value="UniProtKB-KW"/>
</dbReference>
<evidence type="ECO:0000313" key="13">
    <source>
        <dbReference type="Proteomes" id="UP000038830"/>
    </source>
</evidence>
<keyword evidence="9 11" id="KW-0472">Membrane</keyword>
<dbReference type="EMBL" id="CDQK01000004">
    <property type="protein sequence ID" value="CEP23320.1"/>
    <property type="molecule type" value="Genomic_DNA"/>
</dbReference>
<dbReference type="GO" id="GO:0006621">
    <property type="term" value="P:protein retention in ER lumen"/>
    <property type="evidence" value="ECO:0007669"/>
    <property type="project" value="InterPro"/>
</dbReference>
<evidence type="ECO:0000313" key="12">
    <source>
        <dbReference type="EMBL" id="CEP23320.1"/>
    </source>
</evidence>
<evidence type="ECO:0000256" key="4">
    <source>
        <dbReference type="ARBA" id="ARBA00022692"/>
    </source>
</evidence>
<dbReference type="GO" id="GO:0016192">
    <property type="term" value="P:vesicle-mediated transport"/>
    <property type="evidence" value="ECO:0007669"/>
    <property type="project" value="UniProtKB-KW"/>
</dbReference>
<dbReference type="GO" id="GO:0005789">
    <property type="term" value="C:endoplasmic reticulum membrane"/>
    <property type="evidence" value="ECO:0007669"/>
    <property type="project" value="UniProtKB-SubCell"/>
</dbReference>
<keyword evidence="8 11" id="KW-1133">Transmembrane helix</keyword>
<comment type="similarity">
    <text evidence="2">Belongs to the ERD2 family.</text>
</comment>
<evidence type="ECO:0000256" key="10">
    <source>
        <dbReference type="ARBA" id="ARBA00023170"/>
    </source>
</evidence>
<gene>
    <name evidence="12" type="primary">ERD2</name>
    <name evidence="12" type="ORF">BN1211_3878</name>
</gene>
<keyword evidence="6" id="KW-0931">ER-Golgi transport</keyword>
<dbReference type="GO" id="GO:0046923">
    <property type="term" value="F:ER retention sequence binding"/>
    <property type="evidence" value="ECO:0007669"/>
    <property type="project" value="InterPro"/>
</dbReference>
<evidence type="ECO:0000256" key="6">
    <source>
        <dbReference type="ARBA" id="ARBA00022892"/>
    </source>
</evidence>
<proteinExistence type="inferred from homology"/>
<keyword evidence="10" id="KW-0675">Receptor</keyword>
<keyword evidence="5" id="KW-0256">Endoplasmic reticulum</keyword>
<protein>
    <submittedName>
        <fullName evidence="12">ERD2 protein</fullName>
    </submittedName>
</protein>